<organism evidence="2 3">
    <name type="scientific">Psittacicella melopsittaci</name>
    <dbReference type="NCBI Taxonomy" id="2028576"/>
    <lineage>
        <taxon>Bacteria</taxon>
        <taxon>Pseudomonadati</taxon>
        <taxon>Pseudomonadota</taxon>
        <taxon>Gammaproteobacteria</taxon>
        <taxon>Pasteurellales</taxon>
        <taxon>Psittacicellaceae</taxon>
        <taxon>Psittacicella</taxon>
    </lineage>
</organism>
<gene>
    <name evidence="2" type="ORF">CJP74_00250</name>
</gene>
<comment type="caution">
    <text evidence="2">The sequence shown here is derived from an EMBL/GenBank/DDBJ whole genome shotgun (WGS) entry which is preliminary data.</text>
</comment>
<evidence type="ECO:0000256" key="1">
    <source>
        <dbReference type="SAM" id="MobiDB-lite"/>
    </source>
</evidence>
<reference evidence="2 3" key="1">
    <citation type="submission" date="2017-08" db="EMBL/GenBank/DDBJ databases">
        <title>Reclassification of Bisgaard taxon 37 and 44.</title>
        <authorList>
            <person name="Christensen H."/>
        </authorList>
    </citation>
    <scope>NUCLEOTIDE SEQUENCE [LARGE SCALE GENOMIC DNA]</scope>
    <source>
        <strain evidence="2 3">B96_4</strain>
    </source>
</reference>
<feature type="region of interest" description="Disordered" evidence="1">
    <location>
        <begin position="174"/>
        <end position="209"/>
    </location>
</feature>
<keyword evidence="3" id="KW-1185">Reference proteome</keyword>
<sequence>MPKNKLASFLLRVELLFIIKYIQAMEKRHLDTHGSPIKITSVNYKRHLNLSELHRGLTNYINRVNQEKNLDLKCSSNKTMSYRVQAVLRNNLNVEACLEEMQANMSRRGRKPFTIYRELAEDFENVARRYKNFLRAVVEMDLVRKHGMAYDSLEKLYERWLDEDTPVYEYPYRPRRAVKPETQRQRQLEKARKRTSKTNRARAVSERRQRIEAMKADLKKEI</sequence>
<accession>A0A3A1Y8Q4</accession>
<dbReference type="Proteomes" id="UP000266258">
    <property type="component" value="Unassembled WGS sequence"/>
</dbReference>
<dbReference type="EMBL" id="NRJH01000003">
    <property type="protein sequence ID" value="RIY34045.1"/>
    <property type="molecule type" value="Genomic_DNA"/>
</dbReference>
<dbReference type="AlphaFoldDB" id="A0A3A1Y8Q4"/>
<feature type="compositionally biased region" description="Basic and acidic residues" evidence="1">
    <location>
        <begin position="178"/>
        <end position="190"/>
    </location>
</feature>
<proteinExistence type="predicted"/>
<evidence type="ECO:0000313" key="3">
    <source>
        <dbReference type="Proteomes" id="UP000266258"/>
    </source>
</evidence>
<protein>
    <submittedName>
        <fullName evidence="2">Uncharacterized protein</fullName>
    </submittedName>
</protein>
<feature type="compositionally biased region" description="Basic residues" evidence="1">
    <location>
        <begin position="191"/>
        <end position="200"/>
    </location>
</feature>
<name>A0A3A1Y8Q4_9GAMM</name>
<evidence type="ECO:0000313" key="2">
    <source>
        <dbReference type="EMBL" id="RIY34045.1"/>
    </source>
</evidence>